<dbReference type="EMBL" id="BAAAFH010000022">
    <property type="protein sequence ID" value="GAA0876323.1"/>
    <property type="molecule type" value="Genomic_DNA"/>
</dbReference>
<proteinExistence type="predicted"/>
<keyword evidence="2" id="KW-1133">Transmembrane helix</keyword>
<evidence type="ECO:0000256" key="1">
    <source>
        <dbReference type="SAM" id="Coils"/>
    </source>
</evidence>
<feature type="coiled-coil region" evidence="1">
    <location>
        <begin position="32"/>
        <end position="59"/>
    </location>
</feature>
<keyword evidence="2" id="KW-0472">Membrane</keyword>
<evidence type="ECO:0000313" key="4">
    <source>
        <dbReference type="Proteomes" id="UP001501126"/>
    </source>
</evidence>
<name>A0ABP3Y6N2_9FLAO</name>
<evidence type="ECO:0000313" key="3">
    <source>
        <dbReference type="EMBL" id="GAA0876323.1"/>
    </source>
</evidence>
<keyword evidence="4" id="KW-1185">Reference proteome</keyword>
<comment type="caution">
    <text evidence="3">The sequence shown here is derived from an EMBL/GenBank/DDBJ whole genome shotgun (WGS) entry which is preliminary data.</text>
</comment>
<organism evidence="3 4">
    <name type="scientific">Wandonia haliotis</name>
    <dbReference type="NCBI Taxonomy" id="574963"/>
    <lineage>
        <taxon>Bacteria</taxon>
        <taxon>Pseudomonadati</taxon>
        <taxon>Bacteroidota</taxon>
        <taxon>Flavobacteriia</taxon>
        <taxon>Flavobacteriales</taxon>
        <taxon>Crocinitomicaceae</taxon>
        <taxon>Wandonia</taxon>
    </lineage>
</organism>
<dbReference type="RefSeq" id="WP_343788905.1">
    <property type="nucleotide sequence ID" value="NZ_BAAAFH010000022.1"/>
</dbReference>
<gene>
    <name evidence="3" type="ORF">GCM10009118_27330</name>
</gene>
<evidence type="ECO:0008006" key="5">
    <source>
        <dbReference type="Google" id="ProtNLM"/>
    </source>
</evidence>
<sequence length="86" mass="9868">MVEASFTGVVRTVLIVIGVIVVLRFINQLLTAKRSQAEAADFESKRQRFEKAKKEVEKNKGRVKILGKKEHSRDEGDYVDYEEVKD</sequence>
<evidence type="ECO:0000256" key="2">
    <source>
        <dbReference type="SAM" id="Phobius"/>
    </source>
</evidence>
<feature type="transmembrane region" description="Helical" evidence="2">
    <location>
        <begin position="6"/>
        <end position="26"/>
    </location>
</feature>
<dbReference type="Proteomes" id="UP001501126">
    <property type="component" value="Unassembled WGS sequence"/>
</dbReference>
<reference evidence="4" key="1">
    <citation type="journal article" date="2019" name="Int. J. Syst. Evol. Microbiol.">
        <title>The Global Catalogue of Microorganisms (GCM) 10K type strain sequencing project: providing services to taxonomists for standard genome sequencing and annotation.</title>
        <authorList>
            <consortium name="The Broad Institute Genomics Platform"/>
            <consortium name="The Broad Institute Genome Sequencing Center for Infectious Disease"/>
            <person name="Wu L."/>
            <person name="Ma J."/>
        </authorList>
    </citation>
    <scope>NUCLEOTIDE SEQUENCE [LARGE SCALE GENOMIC DNA]</scope>
    <source>
        <strain evidence="4">JCM 16083</strain>
    </source>
</reference>
<accession>A0ABP3Y6N2</accession>
<keyword evidence="1" id="KW-0175">Coiled coil</keyword>
<keyword evidence="2" id="KW-0812">Transmembrane</keyword>
<protein>
    <recommendedName>
        <fullName evidence="5">DUF4834 domain-containing protein</fullName>
    </recommendedName>
</protein>